<dbReference type="STRING" id="314265.R2601_01065"/>
<evidence type="ECO:0000256" key="3">
    <source>
        <dbReference type="ARBA" id="ARBA00022475"/>
    </source>
</evidence>
<dbReference type="GO" id="GO:0055085">
    <property type="term" value="P:transmembrane transport"/>
    <property type="evidence" value="ECO:0007669"/>
    <property type="project" value="InterPro"/>
</dbReference>
<dbReference type="Proteomes" id="UP000006230">
    <property type="component" value="Unassembled WGS sequence"/>
</dbReference>
<dbReference type="AlphaFoldDB" id="Q0FUU5"/>
<dbReference type="GO" id="GO:0005886">
    <property type="term" value="C:plasma membrane"/>
    <property type="evidence" value="ECO:0007669"/>
    <property type="project" value="UniProtKB-SubCell"/>
</dbReference>
<evidence type="ECO:0000256" key="7">
    <source>
        <dbReference type="ARBA" id="ARBA00023136"/>
    </source>
</evidence>
<dbReference type="eggNOG" id="COG1177">
    <property type="taxonomic scope" value="Bacteria"/>
</dbReference>
<keyword evidence="4" id="KW-0997">Cell inner membrane</keyword>
<evidence type="ECO:0000313" key="11">
    <source>
        <dbReference type="Proteomes" id="UP000006230"/>
    </source>
</evidence>
<dbReference type="RefSeq" id="WP_007803749.1">
    <property type="nucleotide sequence ID" value="NZ_DS022279.1"/>
</dbReference>
<dbReference type="InterPro" id="IPR035906">
    <property type="entry name" value="MetI-like_sf"/>
</dbReference>
<keyword evidence="3" id="KW-1003">Cell membrane</keyword>
<keyword evidence="7 8" id="KW-0472">Membrane</keyword>
<evidence type="ECO:0000256" key="6">
    <source>
        <dbReference type="ARBA" id="ARBA00022989"/>
    </source>
</evidence>
<comment type="similarity">
    <text evidence="8">Belongs to the binding-protein-dependent transport system permease family.</text>
</comment>
<feature type="transmembrane region" description="Helical" evidence="8">
    <location>
        <begin position="94"/>
        <end position="118"/>
    </location>
</feature>
<gene>
    <name evidence="10" type="ORF">R2601_01065</name>
</gene>
<feature type="transmembrane region" description="Helical" evidence="8">
    <location>
        <begin position="124"/>
        <end position="144"/>
    </location>
</feature>
<dbReference type="OrthoDB" id="6496035at2"/>
<keyword evidence="2 8" id="KW-0813">Transport</keyword>
<dbReference type="PANTHER" id="PTHR43357">
    <property type="entry name" value="INNER MEMBRANE ABC TRANSPORTER PERMEASE PROTEIN YDCV"/>
    <property type="match status" value="1"/>
</dbReference>
<keyword evidence="11" id="KW-1185">Reference proteome</keyword>
<sequence>MLKLVNTLIILFLMAPLVAVIGSSITTSNFPTFPPEGATLKWYAKVLNEPAFTDAMLRSLALGLASASIAGLLGTLAAVGLTRLRGRTQQSLTTVILSPILLPTVVLGLALLIFYNRIGLQGTFAGLVAAHVLLTTPFVVRLAMASLSDFDISMEEAARNLGAGPVRAFVQITLPQILPGVIAGVIFAFILSFDELVVTLFLAGPEMQTLPIRIYTFLEYQSEPTISAVASIIILIWMALGLPLYARLTGAKKGPSA</sequence>
<feature type="transmembrane region" description="Helical" evidence="8">
    <location>
        <begin position="177"/>
        <end position="204"/>
    </location>
</feature>
<dbReference type="EMBL" id="AATQ01000003">
    <property type="protein sequence ID" value="EAU47986.1"/>
    <property type="molecule type" value="Genomic_DNA"/>
</dbReference>
<feature type="domain" description="ABC transmembrane type-1" evidence="9">
    <location>
        <begin position="56"/>
        <end position="244"/>
    </location>
</feature>
<feature type="transmembrane region" description="Helical" evidence="8">
    <location>
        <begin position="60"/>
        <end position="82"/>
    </location>
</feature>
<organism evidence="10 11">
    <name type="scientific">Salipiger bermudensis (strain DSM 26914 / JCM 13377 / KCTC 12554 / HTCC2601)</name>
    <name type="common">Pelagibaca bermudensis</name>
    <dbReference type="NCBI Taxonomy" id="314265"/>
    <lineage>
        <taxon>Bacteria</taxon>
        <taxon>Pseudomonadati</taxon>
        <taxon>Pseudomonadota</taxon>
        <taxon>Alphaproteobacteria</taxon>
        <taxon>Rhodobacterales</taxon>
        <taxon>Roseobacteraceae</taxon>
        <taxon>Salipiger</taxon>
    </lineage>
</organism>
<dbReference type="HOGENOM" id="CLU_016047_3_1_5"/>
<evidence type="ECO:0000256" key="2">
    <source>
        <dbReference type="ARBA" id="ARBA00022448"/>
    </source>
</evidence>
<dbReference type="PROSITE" id="PS50928">
    <property type="entry name" value="ABC_TM1"/>
    <property type="match status" value="1"/>
</dbReference>
<dbReference type="SUPFAM" id="SSF161098">
    <property type="entry name" value="MetI-like"/>
    <property type="match status" value="1"/>
</dbReference>
<comment type="subcellular location">
    <subcellularLocation>
        <location evidence="1">Cell inner membrane</location>
        <topology evidence="1">Multi-pass membrane protein</topology>
    </subcellularLocation>
    <subcellularLocation>
        <location evidence="8">Cell membrane</location>
        <topology evidence="8">Multi-pass membrane protein</topology>
    </subcellularLocation>
</comment>
<evidence type="ECO:0000259" key="9">
    <source>
        <dbReference type="PROSITE" id="PS50928"/>
    </source>
</evidence>
<dbReference type="InterPro" id="IPR000515">
    <property type="entry name" value="MetI-like"/>
</dbReference>
<evidence type="ECO:0000256" key="8">
    <source>
        <dbReference type="RuleBase" id="RU363032"/>
    </source>
</evidence>
<dbReference type="PANTHER" id="PTHR43357:SF4">
    <property type="entry name" value="INNER MEMBRANE ABC TRANSPORTER PERMEASE PROTEIN YDCV"/>
    <property type="match status" value="1"/>
</dbReference>
<proteinExistence type="inferred from homology"/>
<reference evidence="10 11" key="1">
    <citation type="journal article" date="2010" name="J. Bacteriol.">
        <title>Genome sequences of Pelagibaca bermudensis HTCC2601T and Maritimibacter alkaliphilus HTCC2654T, the type strains of two marine Roseobacter genera.</title>
        <authorList>
            <person name="Thrash J.C."/>
            <person name="Cho J.C."/>
            <person name="Ferriera S."/>
            <person name="Johnson J."/>
            <person name="Vergin K.L."/>
            <person name="Giovannoni S.J."/>
        </authorList>
    </citation>
    <scope>NUCLEOTIDE SEQUENCE [LARGE SCALE GENOMIC DNA]</scope>
    <source>
        <strain evidence="11">DSM 26914 / JCM 13377 / KCTC 12554 / HTCC2601</strain>
    </source>
</reference>
<evidence type="ECO:0000256" key="1">
    <source>
        <dbReference type="ARBA" id="ARBA00004429"/>
    </source>
</evidence>
<evidence type="ECO:0000313" key="10">
    <source>
        <dbReference type="EMBL" id="EAU47986.1"/>
    </source>
</evidence>
<name>Q0FUU5_SALBH</name>
<evidence type="ECO:0000256" key="5">
    <source>
        <dbReference type="ARBA" id="ARBA00022692"/>
    </source>
</evidence>
<feature type="transmembrane region" description="Helical" evidence="8">
    <location>
        <begin position="224"/>
        <end position="246"/>
    </location>
</feature>
<keyword evidence="6 8" id="KW-1133">Transmembrane helix</keyword>
<evidence type="ECO:0000256" key="4">
    <source>
        <dbReference type="ARBA" id="ARBA00022519"/>
    </source>
</evidence>
<protein>
    <submittedName>
        <fullName evidence="10">Polyamine ABC transporter (Permease)</fullName>
    </submittedName>
</protein>
<dbReference type="Gene3D" id="1.10.3720.10">
    <property type="entry name" value="MetI-like"/>
    <property type="match status" value="1"/>
</dbReference>
<dbReference type="Pfam" id="PF00528">
    <property type="entry name" value="BPD_transp_1"/>
    <property type="match status" value="1"/>
</dbReference>
<comment type="caution">
    <text evidence="10">The sequence shown here is derived from an EMBL/GenBank/DDBJ whole genome shotgun (WGS) entry which is preliminary data.</text>
</comment>
<accession>Q0FUU5</accession>
<dbReference type="CDD" id="cd06261">
    <property type="entry name" value="TM_PBP2"/>
    <property type="match status" value="1"/>
</dbReference>
<keyword evidence="5 8" id="KW-0812">Transmembrane</keyword>